<dbReference type="InterPro" id="IPR029052">
    <property type="entry name" value="Metallo-depent_PP-like"/>
</dbReference>
<evidence type="ECO:0000256" key="2">
    <source>
        <dbReference type="SAM" id="Phobius"/>
    </source>
</evidence>
<gene>
    <name evidence="3" type="ORF">B296_00006050</name>
</gene>
<feature type="transmembrane region" description="Helical" evidence="2">
    <location>
        <begin position="112"/>
        <end position="133"/>
    </location>
</feature>
<dbReference type="AlphaFoldDB" id="A0A427B8N1"/>
<feature type="region of interest" description="Disordered" evidence="1">
    <location>
        <begin position="221"/>
        <end position="243"/>
    </location>
</feature>
<keyword evidence="2" id="KW-0472">Membrane</keyword>
<evidence type="ECO:0000256" key="1">
    <source>
        <dbReference type="SAM" id="MobiDB-lite"/>
    </source>
</evidence>
<protein>
    <submittedName>
        <fullName evidence="3">Uncharacterized protein</fullName>
    </submittedName>
</protein>
<comment type="caution">
    <text evidence="3">The sequence shown here is derived from an EMBL/GenBank/DDBJ whole genome shotgun (WGS) entry which is preliminary data.</text>
</comment>
<dbReference type="Proteomes" id="UP000287651">
    <property type="component" value="Unassembled WGS sequence"/>
</dbReference>
<name>A0A427B8N1_ENSVE</name>
<accession>A0A427B8N1</accession>
<dbReference type="EMBL" id="AMZH03000223">
    <property type="protein sequence ID" value="RRT84842.1"/>
    <property type="molecule type" value="Genomic_DNA"/>
</dbReference>
<proteinExistence type="predicted"/>
<feature type="region of interest" description="Disordered" evidence="1">
    <location>
        <begin position="1"/>
        <end position="25"/>
    </location>
</feature>
<keyword evidence="2" id="KW-1133">Transmembrane helix</keyword>
<evidence type="ECO:0000313" key="4">
    <source>
        <dbReference type="Proteomes" id="UP000287651"/>
    </source>
</evidence>
<organism evidence="3 4">
    <name type="scientific">Ensete ventricosum</name>
    <name type="common">Abyssinian banana</name>
    <name type="synonym">Musa ensete</name>
    <dbReference type="NCBI Taxonomy" id="4639"/>
    <lineage>
        <taxon>Eukaryota</taxon>
        <taxon>Viridiplantae</taxon>
        <taxon>Streptophyta</taxon>
        <taxon>Embryophyta</taxon>
        <taxon>Tracheophyta</taxon>
        <taxon>Spermatophyta</taxon>
        <taxon>Magnoliopsida</taxon>
        <taxon>Liliopsida</taxon>
        <taxon>Zingiberales</taxon>
        <taxon>Musaceae</taxon>
        <taxon>Ensete</taxon>
    </lineage>
</organism>
<keyword evidence="2" id="KW-0812">Transmembrane</keyword>
<dbReference type="Gene3D" id="3.60.21.10">
    <property type="match status" value="1"/>
</dbReference>
<sequence length="334" mass="36945">MTWSCPRVQGHLPRSGRGSELGRRRSGFRCASQGVPARTVRLETISFGGSRGVLHQGPVRVGAPDVAPSTIKSDVCCGVALAEVVRCCATQKVGGDHLITAAKVRANLLKNMGLWTSLLFIYLILICFVDDVLSGLTSSFMRSEWPSTDIPLDSEAFVVPGGYNTPQQVRRLCFREALRYRVSNINYNITSGSRRPVPDKSAPVYITVGDGGNQEGLAVRSEKNGKQYEEEKTEKAPEFPKSNQLHCQIRRPLQLNSPAKNDGRYCSVNHIYDVYAVVVACPCPSPFIVAWFDFGTAQHSVRRSLRDPPQQQRILPEVKLFYPTHRPSGDLEAD</sequence>
<feature type="compositionally biased region" description="Basic and acidic residues" evidence="1">
    <location>
        <begin position="221"/>
        <end position="238"/>
    </location>
</feature>
<evidence type="ECO:0000313" key="3">
    <source>
        <dbReference type="EMBL" id="RRT84842.1"/>
    </source>
</evidence>
<reference evidence="3 4" key="1">
    <citation type="journal article" date="2014" name="Agronomy (Basel)">
        <title>A Draft Genome Sequence for Ensete ventricosum, the Drought-Tolerant Tree Against Hunger.</title>
        <authorList>
            <person name="Harrison J."/>
            <person name="Moore K.A."/>
            <person name="Paszkiewicz K."/>
            <person name="Jones T."/>
            <person name="Grant M."/>
            <person name="Ambacheew D."/>
            <person name="Muzemil S."/>
            <person name="Studholme D.J."/>
        </authorList>
    </citation>
    <scope>NUCLEOTIDE SEQUENCE [LARGE SCALE GENOMIC DNA]</scope>
</reference>